<dbReference type="CDD" id="cd03809">
    <property type="entry name" value="GT4_MtfB-like"/>
    <property type="match status" value="1"/>
</dbReference>
<protein>
    <recommendedName>
        <fullName evidence="2">Glycosyl transferase family 1 domain-containing protein</fullName>
    </recommendedName>
</protein>
<dbReference type="Pfam" id="PF00534">
    <property type="entry name" value="Glycos_transf_1"/>
    <property type="match status" value="1"/>
</dbReference>
<dbReference type="InterPro" id="IPR001296">
    <property type="entry name" value="Glyco_trans_1"/>
</dbReference>
<sequence length="363" mass="42655">MKIGIDISQAVYRGSGVGRFTIGLIDCILKYEKNHDWVFFFSSLRNQLDYEIKLKIKNKGFQIYDYPFPPTILSFLWNKYHKFKIDHFLKNLDWFISSDWTEPPSSFNKATIVHDLVYKRFPETLDPLIVKTQDKKLQHVRTESKIIFADSISTKKDLVNFLNIREDKIVVNYPGVNVLRTKKEFDVVTLKKFNINKQYIISVGKIEPRKNIQRLIDSFVNLDIKNLELIIVGEYGWGPNIKSFKNVRYFGYIQDAELFSLYKSSLFFIYPSLWEGFGYPVIEAMASSTAVATSNTSSLKEISQQSTLLFNPYKISEIQETIKKLVYDEHLRKELVKKGLITSRQFTWENYYNTLIQKLEFLK</sequence>
<evidence type="ECO:0000256" key="1">
    <source>
        <dbReference type="ARBA" id="ARBA00022679"/>
    </source>
</evidence>
<dbReference type="GO" id="GO:0016757">
    <property type="term" value="F:glycosyltransferase activity"/>
    <property type="evidence" value="ECO:0007669"/>
    <property type="project" value="InterPro"/>
</dbReference>
<proteinExistence type="predicted"/>
<dbReference type="PANTHER" id="PTHR46401">
    <property type="entry name" value="GLYCOSYLTRANSFERASE WBBK-RELATED"/>
    <property type="match status" value="1"/>
</dbReference>
<name>A0A1F7HG30_9BACT</name>
<gene>
    <name evidence="3" type="ORF">A3F29_00830</name>
</gene>
<accession>A0A1F7HG30</accession>
<dbReference type="Proteomes" id="UP000177199">
    <property type="component" value="Unassembled WGS sequence"/>
</dbReference>
<dbReference type="SUPFAM" id="SSF53756">
    <property type="entry name" value="UDP-Glycosyltransferase/glycogen phosphorylase"/>
    <property type="match status" value="1"/>
</dbReference>
<evidence type="ECO:0000259" key="2">
    <source>
        <dbReference type="Pfam" id="PF00534"/>
    </source>
</evidence>
<dbReference type="AlphaFoldDB" id="A0A1F7HG30"/>
<organism evidence="3 4">
    <name type="scientific">Candidatus Roizmanbacteria bacterium RIFCSPHIGHO2_12_FULL_33_9</name>
    <dbReference type="NCBI Taxonomy" id="1802045"/>
    <lineage>
        <taxon>Bacteria</taxon>
        <taxon>Candidatus Roizmaniibacteriota</taxon>
    </lineage>
</organism>
<feature type="domain" description="Glycosyl transferase family 1" evidence="2">
    <location>
        <begin position="194"/>
        <end position="339"/>
    </location>
</feature>
<evidence type="ECO:0000313" key="3">
    <source>
        <dbReference type="EMBL" id="OGK30188.1"/>
    </source>
</evidence>
<dbReference type="PANTHER" id="PTHR46401:SF2">
    <property type="entry name" value="GLYCOSYLTRANSFERASE WBBK-RELATED"/>
    <property type="match status" value="1"/>
</dbReference>
<evidence type="ECO:0000313" key="4">
    <source>
        <dbReference type="Proteomes" id="UP000177199"/>
    </source>
</evidence>
<reference evidence="3 4" key="1">
    <citation type="journal article" date="2016" name="Nat. Commun.">
        <title>Thousands of microbial genomes shed light on interconnected biogeochemical processes in an aquifer system.</title>
        <authorList>
            <person name="Anantharaman K."/>
            <person name="Brown C.T."/>
            <person name="Hug L.A."/>
            <person name="Sharon I."/>
            <person name="Castelle C.J."/>
            <person name="Probst A.J."/>
            <person name="Thomas B.C."/>
            <person name="Singh A."/>
            <person name="Wilkins M.J."/>
            <person name="Karaoz U."/>
            <person name="Brodie E.L."/>
            <person name="Williams K.H."/>
            <person name="Hubbard S.S."/>
            <person name="Banfield J.F."/>
        </authorList>
    </citation>
    <scope>NUCLEOTIDE SEQUENCE [LARGE SCALE GENOMIC DNA]</scope>
</reference>
<dbReference type="Gene3D" id="3.40.50.2000">
    <property type="entry name" value="Glycogen Phosphorylase B"/>
    <property type="match status" value="2"/>
</dbReference>
<comment type="caution">
    <text evidence="3">The sequence shown here is derived from an EMBL/GenBank/DDBJ whole genome shotgun (WGS) entry which is preliminary data.</text>
</comment>
<dbReference type="EMBL" id="MFZV01000050">
    <property type="protein sequence ID" value="OGK30188.1"/>
    <property type="molecule type" value="Genomic_DNA"/>
</dbReference>
<keyword evidence="1" id="KW-0808">Transferase</keyword>